<protein>
    <submittedName>
        <fullName evidence="10">Putative 2-aminoethylphosphonate transport system permease protein PhnU</fullName>
    </submittedName>
</protein>
<evidence type="ECO:0000256" key="8">
    <source>
        <dbReference type="SAM" id="Phobius"/>
    </source>
</evidence>
<comment type="subcellular location">
    <subcellularLocation>
        <location evidence="1">Cell inner membrane</location>
        <topology evidence="1">Multi-pass membrane protein</topology>
    </subcellularLocation>
</comment>
<gene>
    <name evidence="10" type="primary">phnU</name>
    <name evidence="10" type="ORF">Pla108_27690</name>
</gene>
<feature type="domain" description="ABC transmembrane type-1" evidence="9">
    <location>
        <begin position="333"/>
        <end position="529"/>
    </location>
</feature>
<evidence type="ECO:0000313" key="10">
    <source>
        <dbReference type="EMBL" id="TWT96992.1"/>
    </source>
</evidence>
<feature type="transmembrane region" description="Helical" evidence="8">
    <location>
        <begin position="121"/>
        <end position="148"/>
    </location>
</feature>
<evidence type="ECO:0000256" key="1">
    <source>
        <dbReference type="ARBA" id="ARBA00004429"/>
    </source>
</evidence>
<dbReference type="AlphaFoldDB" id="A0A5C6AAD7"/>
<evidence type="ECO:0000256" key="5">
    <source>
        <dbReference type="ARBA" id="ARBA00022692"/>
    </source>
</evidence>
<dbReference type="GO" id="GO:0055085">
    <property type="term" value="P:transmembrane transport"/>
    <property type="evidence" value="ECO:0007669"/>
    <property type="project" value="InterPro"/>
</dbReference>
<evidence type="ECO:0000256" key="3">
    <source>
        <dbReference type="ARBA" id="ARBA00022475"/>
    </source>
</evidence>
<dbReference type="CDD" id="cd06261">
    <property type="entry name" value="TM_PBP2"/>
    <property type="match status" value="1"/>
</dbReference>
<feature type="transmembrane region" description="Helical" evidence="8">
    <location>
        <begin position="42"/>
        <end position="68"/>
    </location>
</feature>
<keyword evidence="2" id="KW-0813">Transport</keyword>
<evidence type="ECO:0000259" key="9">
    <source>
        <dbReference type="PROSITE" id="PS50928"/>
    </source>
</evidence>
<comment type="caution">
    <text evidence="10">The sequence shown here is derived from an EMBL/GenBank/DDBJ whole genome shotgun (WGS) entry which is preliminary data.</text>
</comment>
<keyword evidence="11" id="KW-1185">Reference proteome</keyword>
<dbReference type="OrthoDB" id="282704at2"/>
<reference evidence="10 11" key="1">
    <citation type="submission" date="2019-02" db="EMBL/GenBank/DDBJ databases">
        <title>Deep-cultivation of Planctomycetes and their phenomic and genomic characterization uncovers novel biology.</title>
        <authorList>
            <person name="Wiegand S."/>
            <person name="Jogler M."/>
            <person name="Boedeker C."/>
            <person name="Pinto D."/>
            <person name="Vollmers J."/>
            <person name="Rivas-Marin E."/>
            <person name="Kohn T."/>
            <person name="Peeters S.H."/>
            <person name="Heuer A."/>
            <person name="Rast P."/>
            <person name="Oberbeckmann S."/>
            <person name="Bunk B."/>
            <person name="Jeske O."/>
            <person name="Meyerdierks A."/>
            <person name="Storesund J.E."/>
            <person name="Kallscheuer N."/>
            <person name="Luecker S."/>
            <person name="Lage O.M."/>
            <person name="Pohl T."/>
            <person name="Merkel B.J."/>
            <person name="Hornburger P."/>
            <person name="Mueller R.-W."/>
            <person name="Bruemmer F."/>
            <person name="Labrenz M."/>
            <person name="Spormann A.M."/>
            <person name="Op Den Camp H."/>
            <person name="Overmann J."/>
            <person name="Amann R."/>
            <person name="Jetten M.S.M."/>
            <person name="Mascher T."/>
            <person name="Medema M.H."/>
            <person name="Devos D.P."/>
            <person name="Kaster A.-K."/>
            <person name="Ovreas L."/>
            <person name="Rohde M."/>
            <person name="Galperin M.Y."/>
            <person name="Jogler C."/>
        </authorList>
    </citation>
    <scope>NUCLEOTIDE SEQUENCE [LARGE SCALE GENOMIC DNA]</scope>
    <source>
        <strain evidence="10 11">Pla108</strain>
    </source>
</reference>
<evidence type="ECO:0000313" key="11">
    <source>
        <dbReference type="Proteomes" id="UP000317421"/>
    </source>
</evidence>
<feature type="transmembrane region" description="Helical" evidence="8">
    <location>
        <begin position="168"/>
        <end position="194"/>
    </location>
</feature>
<evidence type="ECO:0000256" key="6">
    <source>
        <dbReference type="ARBA" id="ARBA00022989"/>
    </source>
</evidence>
<name>A0A5C6AAD7_9BACT</name>
<feature type="transmembrane region" description="Helical" evidence="8">
    <location>
        <begin position="333"/>
        <end position="358"/>
    </location>
</feature>
<dbReference type="InterPro" id="IPR035906">
    <property type="entry name" value="MetI-like_sf"/>
</dbReference>
<sequence length="540" mass="55358">MQENSHHDSRQPGRAALGGVLIGGALTAFVVLAAAAPRVAGLLVSSAAVAVPATLLAMAFGTPIALLIAKTDVPGRRTALVLVGTLLLLPLYVIASAWMAALGDQGGAPALLTGDGPAGGWLVGYSGAIFLHAVVATPWATLLAVAALRSVDPRLEEAALLDASARRVLGTVTLRGAAPALAAAGVLLAVLAAAEMTMTDLLQVRTFAEEVYTQAAAGELLDPTASGTWRLAVGVLTLGLVAAAATLTLVRRLRPSGMAPSRHPWRLALARPRVAAACLAIMVGLLTLLPVVALAYRAGGIVVPQETGPTRSWSLTKLVTSVGSAPWQHRRELIASTGLALTVATTATFAAAAIAWSLRGRRLAGDLGGVGLAMLLAVPGPVIGLVVIRLLNQPLDSPMALLGDLYGTWFAPWFAQMVRITPAIALLLWPAALAVPAEWIDAARIDGAGSFARWRWVAAPSMAPALGAAWLAAFALSLGELSATVLVVPPGTPPLSVRMLSLLHYGVEDRVAALGLVLVLGYLVIAAAVGRLLPLGRRAG</sequence>
<evidence type="ECO:0000256" key="7">
    <source>
        <dbReference type="ARBA" id="ARBA00023136"/>
    </source>
</evidence>
<feature type="transmembrane region" description="Helical" evidence="8">
    <location>
        <begin position="411"/>
        <end position="435"/>
    </location>
</feature>
<feature type="domain" description="ABC transmembrane type-1" evidence="9">
    <location>
        <begin position="43"/>
        <end position="250"/>
    </location>
</feature>
<keyword evidence="3" id="KW-1003">Cell membrane</keyword>
<feature type="transmembrane region" description="Helical" evidence="8">
    <location>
        <begin position="511"/>
        <end position="533"/>
    </location>
</feature>
<dbReference type="EMBL" id="SJPR01000003">
    <property type="protein sequence ID" value="TWT96992.1"/>
    <property type="molecule type" value="Genomic_DNA"/>
</dbReference>
<feature type="transmembrane region" description="Helical" evidence="8">
    <location>
        <begin position="274"/>
        <end position="296"/>
    </location>
</feature>
<organism evidence="10 11">
    <name type="scientific">Botrimarina colliarenosi</name>
    <dbReference type="NCBI Taxonomy" id="2528001"/>
    <lineage>
        <taxon>Bacteria</taxon>
        <taxon>Pseudomonadati</taxon>
        <taxon>Planctomycetota</taxon>
        <taxon>Planctomycetia</taxon>
        <taxon>Pirellulales</taxon>
        <taxon>Lacipirellulaceae</taxon>
        <taxon>Botrimarina</taxon>
    </lineage>
</organism>
<keyword evidence="6 8" id="KW-1133">Transmembrane helix</keyword>
<evidence type="ECO:0000256" key="2">
    <source>
        <dbReference type="ARBA" id="ARBA00022448"/>
    </source>
</evidence>
<feature type="transmembrane region" description="Helical" evidence="8">
    <location>
        <begin position="231"/>
        <end position="253"/>
    </location>
</feature>
<dbReference type="PANTHER" id="PTHR43357">
    <property type="entry name" value="INNER MEMBRANE ABC TRANSPORTER PERMEASE PROTEIN YDCV"/>
    <property type="match status" value="1"/>
</dbReference>
<evidence type="ECO:0000256" key="4">
    <source>
        <dbReference type="ARBA" id="ARBA00022519"/>
    </source>
</evidence>
<dbReference type="SUPFAM" id="SSF161098">
    <property type="entry name" value="MetI-like"/>
    <property type="match status" value="2"/>
</dbReference>
<keyword evidence="5 8" id="KW-0812">Transmembrane</keyword>
<feature type="transmembrane region" description="Helical" evidence="8">
    <location>
        <begin position="80"/>
        <end position="101"/>
    </location>
</feature>
<feature type="transmembrane region" description="Helical" evidence="8">
    <location>
        <begin position="370"/>
        <end position="391"/>
    </location>
</feature>
<dbReference type="PROSITE" id="PS50928">
    <property type="entry name" value="ABC_TM1"/>
    <property type="match status" value="2"/>
</dbReference>
<dbReference type="InterPro" id="IPR000515">
    <property type="entry name" value="MetI-like"/>
</dbReference>
<dbReference type="GO" id="GO:0005886">
    <property type="term" value="C:plasma membrane"/>
    <property type="evidence" value="ECO:0007669"/>
    <property type="project" value="UniProtKB-SubCell"/>
</dbReference>
<feature type="transmembrane region" description="Helical" evidence="8">
    <location>
        <begin position="456"/>
        <end position="476"/>
    </location>
</feature>
<dbReference type="PANTHER" id="PTHR43357:SF3">
    <property type="entry name" value="FE(3+)-TRANSPORT SYSTEM PERMEASE PROTEIN FBPB 2"/>
    <property type="match status" value="1"/>
</dbReference>
<dbReference type="Gene3D" id="1.10.3720.10">
    <property type="entry name" value="MetI-like"/>
    <property type="match status" value="2"/>
</dbReference>
<dbReference type="RefSeq" id="WP_146445489.1">
    <property type="nucleotide sequence ID" value="NZ_SJPR01000003.1"/>
</dbReference>
<dbReference type="Proteomes" id="UP000317421">
    <property type="component" value="Unassembled WGS sequence"/>
</dbReference>
<proteinExistence type="predicted"/>
<keyword evidence="7 8" id="KW-0472">Membrane</keyword>
<feature type="transmembrane region" description="Helical" evidence="8">
    <location>
        <begin position="15"/>
        <end position="36"/>
    </location>
</feature>
<accession>A0A5C6AAD7</accession>
<keyword evidence="4" id="KW-0997">Cell inner membrane</keyword>